<dbReference type="PANTHER" id="PTHR33204">
    <property type="entry name" value="TRANSCRIPTIONAL REGULATOR, MARR FAMILY"/>
    <property type="match status" value="1"/>
</dbReference>
<gene>
    <name evidence="5" type="ORF">SAMN06297144_0373</name>
</gene>
<keyword evidence="1" id="KW-0805">Transcription regulation</keyword>
<dbReference type="SUPFAM" id="SSF46785">
    <property type="entry name" value="Winged helix' DNA-binding domain"/>
    <property type="match status" value="1"/>
</dbReference>
<dbReference type="EMBL" id="OBMI01000001">
    <property type="protein sequence ID" value="SOB79097.1"/>
    <property type="molecule type" value="Genomic_DNA"/>
</dbReference>
<keyword evidence="6" id="KW-1185">Reference proteome</keyword>
<dbReference type="Gene3D" id="1.10.10.10">
    <property type="entry name" value="Winged helix-like DNA-binding domain superfamily/Winged helix DNA-binding domain"/>
    <property type="match status" value="1"/>
</dbReference>
<dbReference type="Proteomes" id="UP000219494">
    <property type="component" value="Unassembled WGS sequence"/>
</dbReference>
<dbReference type="OrthoDB" id="9800350at2"/>
<dbReference type="InterPro" id="IPR036390">
    <property type="entry name" value="WH_DNA-bd_sf"/>
</dbReference>
<dbReference type="AlphaFoldDB" id="A0A285QG39"/>
<feature type="domain" description="HTH hxlR-type" evidence="4">
    <location>
        <begin position="8"/>
        <end position="106"/>
    </location>
</feature>
<evidence type="ECO:0000259" key="4">
    <source>
        <dbReference type="PROSITE" id="PS51118"/>
    </source>
</evidence>
<keyword evidence="2" id="KW-0238">DNA-binding</keyword>
<dbReference type="PROSITE" id="PS51118">
    <property type="entry name" value="HTH_HXLR"/>
    <property type="match status" value="1"/>
</dbReference>
<evidence type="ECO:0000256" key="3">
    <source>
        <dbReference type="ARBA" id="ARBA00023163"/>
    </source>
</evidence>
<protein>
    <submittedName>
        <fullName evidence="5">Transcriptional regulator, HxlR family</fullName>
    </submittedName>
</protein>
<keyword evidence="3" id="KW-0804">Transcription</keyword>
<name>A0A285QG39_9SPHN</name>
<dbReference type="InterPro" id="IPR036388">
    <property type="entry name" value="WH-like_DNA-bd_sf"/>
</dbReference>
<reference evidence="5 6" key="1">
    <citation type="submission" date="2017-07" db="EMBL/GenBank/DDBJ databases">
        <authorList>
            <person name="Sun Z.S."/>
            <person name="Albrecht U."/>
            <person name="Echele G."/>
            <person name="Lee C.C."/>
        </authorList>
    </citation>
    <scope>NUCLEOTIDE SEQUENCE [LARGE SCALE GENOMIC DNA]</scope>
    <source>
        <strain evidence="5 6">CGMCC 1.12672</strain>
    </source>
</reference>
<evidence type="ECO:0000256" key="1">
    <source>
        <dbReference type="ARBA" id="ARBA00023015"/>
    </source>
</evidence>
<dbReference type="GO" id="GO:0003677">
    <property type="term" value="F:DNA binding"/>
    <property type="evidence" value="ECO:0007669"/>
    <property type="project" value="UniProtKB-KW"/>
</dbReference>
<organism evidence="5 6">
    <name type="scientific">Sphingomonas guangdongensis</name>
    <dbReference type="NCBI Taxonomy" id="1141890"/>
    <lineage>
        <taxon>Bacteria</taxon>
        <taxon>Pseudomonadati</taxon>
        <taxon>Pseudomonadota</taxon>
        <taxon>Alphaproteobacteria</taxon>
        <taxon>Sphingomonadales</taxon>
        <taxon>Sphingomonadaceae</taxon>
        <taxon>Sphingomonas</taxon>
    </lineage>
</organism>
<dbReference type="RefSeq" id="WP_097062312.1">
    <property type="nucleotide sequence ID" value="NZ_OBMI01000001.1"/>
</dbReference>
<dbReference type="InterPro" id="IPR002577">
    <property type="entry name" value="HTH_HxlR"/>
</dbReference>
<evidence type="ECO:0000256" key="2">
    <source>
        <dbReference type="ARBA" id="ARBA00023125"/>
    </source>
</evidence>
<evidence type="ECO:0000313" key="6">
    <source>
        <dbReference type="Proteomes" id="UP000219494"/>
    </source>
</evidence>
<proteinExistence type="predicted"/>
<sequence length="122" mass="13506">MVENRFSCGMEAALDLIAGKWKLLILYHLASGPQRFGALRRLVGSVSEKIMSEQLKGLVFDGLVRRIDYQTVPPRVEYELTALGRDFCESFAAVCDWGTRNMARVSAIAAAREQPASAPSTR</sequence>
<dbReference type="Pfam" id="PF01638">
    <property type="entry name" value="HxlR"/>
    <property type="match status" value="1"/>
</dbReference>
<evidence type="ECO:0000313" key="5">
    <source>
        <dbReference type="EMBL" id="SOB79097.1"/>
    </source>
</evidence>
<dbReference type="PANTHER" id="PTHR33204:SF29">
    <property type="entry name" value="TRANSCRIPTIONAL REGULATOR"/>
    <property type="match status" value="1"/>
</dbReference>
<accession>A0A285QG39</accession>